<gene>
    <name evidence="4" type="ORF">RE476_03855</name>
</gene>
<sequence length="177" mass="19249">MKYKLILVLFLAVILLVGAPMTSAKSSFLSSFNNYYDTGDTRLDSCVICHTGPNGGSLNSYGRASGGNFVSIEDRDSDGDGFSNIDEINALTFPGDANDFPEPVPELISEPIDNVTEAPVEEMIDNQSIEEPIVNETQEETTTEEQSEETTTEQQSPGFEVILAIAGILSVVYLKRK</sequence>
<evidence type="ECO:0000256" key="1">
    <source>
        <dbReference type="ARBA" id="ARBA00022729"/>
    </source>
</evidence>
<dbReference type="RefSeq" id="WP_309309086.1">
    <property type="nucleotide sequence ID" value="NZ_CP133594.1"/>
</dbReference>
<dbReference type="GeneID" id="84229246"/>
<dbReference type="AlphaFoldDB" id="A0AA51UGW9"/>
<evidence type="ECO:0000259" key="3">
    <source>
        <dbReference type="Pfam" id="PF18204"/>
    </source>
</evidence>
<keyword evidence="5" id="KW-1185">Reference proteome</keyword>
<dbReference type="KEGG" id="mmav:RE476_03855"/>
<organism evidence="4 5">
    <name type="scientific">Methanolobus mangrovi</name>
    <dbReference type="NCBI Taxonomy" id="3072977"/>
    <lineage>
        <taxon>Archaea</taxon>
        <taxon>Methanobacteriati</taxon>
        <taxon>Methanobacteriota</taxon>
        <taxon>Stenosarchaea group</taxon>
        <taxon>Methanomicrobia</taxon>
        <taxon>Methanosarcinales</taxon>
        <taxon>Methanosarcinaceae</taxon>
        <taxon>Methanolobus</taxon>
    </lineage>
</organism>
<feature type="region of interest" description="Disordered" evidence="2">
    <location>
        <begin position="136"/>
        <end position="158"/>
    </location>
</feature>
<accession>A0AA51UGW9</accession>
<keyword evidence="1" id="KW-0732">Signal</keyword>
<feature type="compositionally biased region" description="Acidic residues" evidence="2">
    <location>
        <begin position="137"/>
        <end position="151"/>
    </location>
</feature>
<feature type="domain" description="PGF-CTERM archaeal protein-sorting signal" evidence="3">
    <location>
        <begin position="157"/>
        <end position="177"/>
    </location>
</feature>
<reference evidence="4" key="1">
    <citation type="submission" date="2023-08" db="EMBL/GenBank/DDBJ databases">
        <title>Methanolobus mangrovi sp. nov. and Methanolobus sediminis sp. nov, two novel methylotrophic methanogens isolated from mangrove sediments in China.</title>
        <authorList>
            <person name="Zhou J."/>
        </authorList>
    </citation>
    <scope>NUCLEOTIDE SEQUENCE</scope>
    <source>
        <strain evidence="4">FTZ2</strain>
    </source>
</reference>
<evidence type="ECO:0000313" key="4">
    <source>
        <dbReference type="EMBL" id="WMW22971.1"/>
    </source>
</evidence>
<evidence type="ECO:0000313" key="5">
    <source>
        <dbReference type="Proteomes" id="UP001183006"/>
    </source>
</evidence>
<name>A0AA51UGW9_9EURY</name>
<dbReference type="Proteomes" id="UP001183006">
    <property type="component" value="Chromosome"/>
</dbReference>
<dbReference type="EMBL" id="CP133594">
    <property type="protein sequence ID" value="WMW22971.1"/>
    <property type="molecule type" value="Genomic_DNA"/>
</dbReference>
<dbReference type="InterPro" id="IPR026371">
    <property type="entry name" value="PGF_CTERM"/>
</dbReference>
<dbReference type="Pfam" id="PF18204">
    <property type="entry name" value="PGF-CTERM"/>
    <property type="match status" value="1"/>
</dbReference>
<proteinExistence type="predicted"/>
<evidence type="ECO:0000256" key="2">
    <source>
        <dbReference type="SAM" id="MobiDB-lite"/>
    </source>
</evidence>
<protein>
    <submittedName>
        <fullName evidence="4">PGF-CTERM sorting domain-containing protein</fullName>
    </submittedName>
</protein>